<name>A0A8S1HVW7_9PELO</name>
<dbReference type="Proteomes" id="UP000835052">
    <property type="component" value="Unassembled WGS sequence"/>
</dbReference>
<organism evidence="2 3">
    <name type="scientific">Caenorhabditis auriculariae</name>
    <dbReference type="NCBI Taxonomy" id="2777116"/>
    <lineage>
        <taxon>Eukaryota</taxon>
        <taxon>Metazoa</taxon>
        <taxon>Ecdysozoa</taxon>
        <taxon>Nematoda</taxon>
        <taxon>Chromadorea</taxon>
        <taxon>Rhabditida</taxon>
        <taxon>Rhabditina</taxon>
        <taxon>Rhabditomorpha</taxon>
        <taxon>Rhabditoidea</taxon>
        <taxon>Rhabditidae</taxon>
        <taxon>Peloderinae</taxon>
        <taxon>Caenorhabditis</taxon>
    </lineage>
</organism>
<feature type="region of interest" description="Disordered" evidence="1">
    <location>
        <begin position="55"/>
        <end position="78"/>
    </location>
</feature>
<gene>
    <name evidence="2" type="ORF">CAUJ_LOCUS15414</name>
</gene>
<dbReference type="EMBL" id="CAJGYM010000180">
    <property type="protein sequence ID" value="CAD6199512.1"/>
    <property type="molecule type" value="Genomic_DNA"/>
</dbReference>
<proteinExistence type="predicted"/>
<dbReference type="AlphaFoldDB" id="A0A8S1HVW7"/>
<evidence type="ECO:0000256" key="1">
    <source>
        <dbReference type="SAM" id="MobiDB-lite"/>
    </source>
</evidence>
<protein>
    <submittedName>
        <fullName evidence="2">Uncharacterized protein</fullName>
    </submittedName>
</protein>
<sequence>MNQFVRRLNVSCGGTNFLLIPFSYRAENLNYRNLLNADTIVLRLDSCNHGLLPREQTPRYRHGKGKNADGNADVAGFV</sequence>
<reference evidence="2" key="1">
    <citation type="submission" date="2020-10" db="EMBL/GenBank/DDBJ databases">
        <authorList>
            <person name="Kikuchi T."/>
        </authorList>
    </citation>
    <scope>NUCLEOTIDE SEQUENCE</scope>
    <source>
        <strain evidence="2">NKZ352</strain>
    </source>
</reference>
<keyword evidence="3" id="KW-1185">Reference proteome</keyword>
<evidence type="ECO:0000313" key="2">
    <source>
        <dbReference type="EMBL" id="CAD6199512.1"/>
    </source>
</evidence>
<accession>A0A8S1HVW7</accession>
<comment type="caution">
    <text evidence="2">The sequence shown here is derived from an EMBL/GenBank/DDBJ whole genome shotgun (WGS) entry which is preliminary data.</text>
</comment>
<evidence type="ECO:0000313" key="3">
    <source>
        <dbReference type="Proteomes" id="UP000835052"/>
    </source>
</evidence>